<evidence type="ECO:0000313" key="6">
    <source>
        <dbReference type="EnsemblProtists" id="EOD29896"/>
    </source>
</evidence>
<dbReference type="EnsemblProtists" id="EOD29896">
    <property type="protein sequence ID" value="EOD29896"/>
    <property type="gene ID" value="EMIHUDRAFT_233263"/>
</dbReference>
<dbReference type="Proteomes" id="UP000013827">
    <property type="component" value="Unassembled WGS sequence"/>
</dbReference>
<dbReference type="GO" id="GO:0005739">
    <property type="term" value="C:mitochondrion"/>
    <property type="evidence" value="ECO:0007669"/>
    <property type="project" value="TreeGrafter"/>
</dbReference>
<protein>
    <recommendedName>
        <fullName evidence="8">Pyruvate decarboxylase</fullName>
    </recommendedName>
</protein>
<dbReference type="SUPFAM" id="SSF52518">
    <property type="entry name" value="Thiamin diphosphate-binding fold (THDP-binding)"/>
    <property type="match status" value="2"/>
</dbReference>
<dbReference type="PANTHER" id="PTHR18968:SF13">
    <property type="entry name" value="ACETOLACTATE SYNTHASE CATALYTIC SUBUNIT, MITOCHONDRIAL"/>
    <property type="match status" value="1"/>
</dbReference>
<reference evidence="7" key="1">
    <citation type="journal article" date="2013" name="Nature">
        <title>Pan genome of the phytoplankton Emiliania underpins its global distribution.</title>
        <authorList>
            <person name="Read B.A."/>
            <person name="Kegel J."/>
            <person name="Klute M.J."/>
            <person name="Kuo A."/>
            <person name="Lefebvre S.C."/>
            <person name="Maumus F."/>
            <person name="Mayer C."/>
            <person name="Miller J."/>
            <person name="Monier A."/>
            <person name="Salamov A."/>
            <person name="Young J."/>
            <person name="Aguilar M."/>
            <person name="Claverie J.M."/>
            <person name="Frickenhaus S."/>
            <person name="Gonzalez K."/>
            <person name="Herman E.K."/>
            <person name="Lin Y.C."/>
            <person name="Napier J."/>
            <person name="Ogata H."/>
            <person name="Sarno A.F."/>
            <person name="Shmutz J."/>
            <person name="Schroeder D."/>
            <person name="de Vargas C."/>
            <person name="Verret F."/>
            <person name="von Dassow P."/>
            <person name="Valentin K."/>
            <person name="Van de Peer Y."/>
            <person name="Wheeler G."/>
            <person name="Dacks J.B."/>
            <person name="Delwiche C.F."/>
            <person name="Dyhrman S.T."/>
            <person name="Glockner G."/>
            <person name="John U."/>
            <person name="Richards T."/>
            <person name="Worden A.Z."/>
            <person name="Zhang X."/>
            <person name="Grigoriev I.V."/>
            <person name="Allen A.E."/>
            <person name="Bidle K."/>
            <person name="Borodovsky M."/>
            <person name="Bowler C."/>
            <person name="Brownlee C."/>
            <person name="Cock J.M."/>
            <person name="Elias M."/>
            <person name="Gladyshev V.N."/>
            <person name="Groth M."/>
            <person name="Guda C."/>
            <person name="Hadaegh A."/>
            <person name="Iglesias-Rodriguez M.D."/>
            <person name="Jenkins J."/>
            <person name="Jones B.M."/>
            <person name="Lawson T."/>
            <person name="Leese F."/>
            <person name="Lindquist E."/>
            <person name="Lobanov A."/>
            <person name="Lomsadze A."/>
            <person name="Malik S.B."/>
            <person name="Marsh M.E."/>
            <person name="Mackinder L."/>
            <person name="Mock T."/>
            <person name="Mueller-Roeber B."/>
            <person name="Pagarete A."/>
            <person name="Parker M."/>
            <person name="Probert I."/>
            <person name="Quesneville H."/>
            <person name="Raines C."/>
            <person name="Rensing S.A."/>
            <person name="Riano-Pachon D.M."/>
            <person name="Richier S."/>
            <person name="Rokitta S."/>
            <person name="Shiraiwa Y."/>
            <person name="Soanes D.M."/>
            <person name="van der Giezen M."/>
            <person name="Wahlund T.M."/>
            <person name="Williams B."/>
            <person name="Wilson W."/>
            <person name="Wolfe G."/>
            <person name="Wurch L.L."/>
        </authorList>
    </citation>
    <scope>NUCLEOTIDE SEQUENCE</scope>
</reference>
<evidence type="ECO:0000256" key="1">
    <source>
        <dbReference type="ARBA" id="ARBA00001964"/>
    </source>
</evidence>
<dbReference type="GO" id="GO:0005948">
    <property type="term" value="C:acetolactate synthase complex"/>
    <property type="evidence" value="ECO:0007669"/>
    <property type="project" value="TreeGrafter"/>
</dbReference>
<dbReference type="PANTHER" id="PTHR18968">
    <property type="entry name" value="THIAMINE PYROPHOSPHATE ENZYMES"/>
    <property type="match status" value="1"/>
</dbReference>
<dbReference type="OMA" id="YEATHEC"/>
<dbReference type="GO" id="GO:0000287">
    <property type="term" value="F:magnesium ion binding"/>
    <property type="evidence" value="ECO:0007669"/>
    <property type="project" value="InterPro"/>
</dbReference>
<dbReference type="Pfam" id="PF02776">
    <property type="entry name" value="TPP_enzyme_N"/>
    <property type="match status" value="1"/>
</dbReference>
<evidence type="ECO:0000256" key="3">
    <source>
        <dbReference type="ARBA" id="ARBA00023052"/>
    </source>
</evidence>
<comment type="cofactor">
    <cofactor evidence="1">
        <name>thiamine diphosphate</name>
        <dbReference type="ChEBI" id="CHEBI:58937"/>
    </cofactor>
</comment>
<dbReference type="GO" id="GO:0009097">
    <property type="term" value="P:isoleucine biosynthetic process"/>
    <property type="evidence" value="ECO:0007669"/>
    <property type="project" value="TreeGrafter"/>
</dbReference>
<evidence type="ECO:0000259" key="5">
    <source>
        <dbReference type="Pfam" id="PF02776"/>
    </source>
</evidence>
<dbReference type="AlphaFoldDB" id="A0A0D3K2B1"/>
<dbReference type="GO" id="GO:0003984">
    <property type="term" value="F:acetolactate synthase activity"/>
    <property type="evidence" value="ECO:0007669"/>
    <property type="project" value="TreeGrafter"/>
</dbReference>
<dbReference type="Gene3D" id="3.40.50.970">
    <property type="match status" value="2"/>
</dbReference>
<sequence>MGCVESKATEVSIVCNALAEAGVSHVYGGHGGAVVPLVNAVCSHKSLTWVCTRNEANASLMAAAAGKLSNGKALGCCLSTSGPAVSNLVTGLLDAQLDRVPVIALTGCKPRSDQGHSEFQDIDQARLLAAGGLAYSITIADPTQLLSVIRDAIAIAFTKRAAVHIAIPVDIQVATVASPPARVLSCSPETLLQRVKAGPPSDASLQRLAALLTAEGERICFAIGCEARDAGPEILALAHRLNAPIVTRSLSAVDEDDYHAMGVIGVHGKPGMRGTAAVLEKTTLVVAFAVSELSVLLCNLHGLQVRKLVEVTTDSFGLAMHFEAELSVTADVATAMALETNANRVIKALRARVARKAGLSTDVAAPRQPAPTLRAPTAMLKTVARSSYCHQAQLLARLGPRLGANDVVCVDTGDITLWTSLSLRLRRGSVVLSSERLGTMGYALCAGIVASAQRGPSATGIVIAGDGGFQMTLNELGTAIQMNSRLVIIVIDNKVLGRVEFGFNNAQGCALAGPDYLALARAYGADGIQLTDDSQIDAALDAAFAASGVFMLHVVSDPDVKAEMATYKPRGIVKVDSA</sequence>
<accession>A0A0D3K2B1</accession>
<dbReference type="InterPro" id="IPR011766">
    <property type="entry name" value="TPP_enzyme_TPP-bd"/>
</dbReference>
<dbReference type="InterPro" id="IPR000399">
    <property type="entry name" value="TPP-bd_CS"/>
</dbReference>
<feature type="domain" description="Thiamine pyrophosphate enzyme TPP-binding" evidence="4">
    <location>
        <begin position="411"/>
        <end position="554"/>
    </location>
</feature>
<reference evidence="6" key="2">
    <citation type="submission" date="2024-10" db="UniProtKB">
        <authorList>
            <consortium name="EnsemblProtists"/>
        </authorList>
    </citation>
    <scope>IDENTIFICATION</scope>
</reference>
<dbReference type="GO" id="GO:0030976">
    <property type="term" value="F:thiamine pyrophosphate binding"/>
    <property type="evidence" value="ECO:0007669"/>
    <property type="project" value="InterPro"/>
</dbReference>
<feature type="domain" description="Thiamine pyrophosphate enzyme N-terminal TPP-binding" evidence="5">
    <location>
        <begin position="13"/>
        <end position="126"/>
    </location>
</feature>
<dbReference type="InterPro" id="IPR045229">
    <property type="entry name" value="TPP_enz"/>
</dbReference>
<dbReference type="PROSITE" id="PS00187">
    <property type="entry name" value="TPP_ENZYMES"/>
    <property type="match status" value="1"/>
</dbReference>
<evidence type="ECO:0008006" key="8">
    <source>
        <dbReference type="Google" id="ProtNLM"/>
    </source>
</evidence>
<dbReference type="CDD" id="cd00568">
    <property type="entry name" value="TPP_enzymes"/>
    <property type="match status" value="1"/>
</dbReference>
<dbReference type="Pfam" id="PF02775">
    <property type="entry name" value="TPP_enzyme_C"/>
    <property type="match status" value="1"/>
</dbReference>
<dbReference type="InterPro" id="IPR029061">
    <property type="entry name" value="THDP-binding"/>
</dbReference>
<comment type="similarity">
    <text evidence="2">Belongs to the TPP enzyme family.</text>
</comment>
<dbReference type="STRING" id="2903.R1F3S4"/>
<dbReference type="RefSeq" id="XP_005782325.1">
    <property type="nucleotide sequence ID" value="XM_005782268.1"/>
</dbReference>
<dbReference type="GO" id="GO:0050660">
    <property type="term" value="F:flavin adenine dinucleotide binding"/>
    <property type="evidence" value="ECO:0007669"/>
    <property type="project" value="TreeGrafter"/>
</dbReference>
<name>A0A0D3K2B1_EMIH1</name>
<evidence type="ECO:0000256" key="2">
    <source>
        <dbReference type="ARBA" id="ARBA00007812"/>
    </source>
</evidence>
<dbReference type="GO" id="GO:0009099">
    <property type="term" value="P:L-valine biosynthetic process"/>
    <property type="evidence" value="ECO:0007669"/>
    <property type="project" value="TreeGrafter"/>
</dbReference>
<dbReference type="SUPFAM" id="SSF52467">
    <property type="entry name" value="DHS-like NAD/FAD-binding domain"/>
    <property type="match status" value="1"/>
</dbReference>
<dbReference type="InterPro" id="IPR029035">
    <property type="entry name" value="DHS-like_NAD/FAD-binding_dom"/>
</dbReference>
<dbReference type="KEGG" id="ehx:EMIHUDRAFT_233263"/>
<proteinExistence type="inferred from homology"/>
<dbReference type="eggNOG" id="KOG4166">
    <property type="taxonomic scope" value="Eukaryota"/>
</dbReference>
<evidence type="ECO:0000259" key="4">
    <source>
        <dbReference type="Pfam" id="PF02775"/>
    </source>
</evidence>
<evidence type="ECO:0000313" key="7">
    <source>
        <dbReference type="Proteomes" id="UP000013827"/>
    </source>
</evidence>
<organism evidence="6 7">
    <name type="scientific">Emiliania huxleyi (strain CCMP1516)</name>
    <dbReference type="NCBI Taxonomy" id="280463"/>
    <lineage>
        <taxon>Eukaryota</taxon>
        <taxon>Haptista</taxon>
        <taxon>Haptophyta</taxon>
        <taxon>Prymnesiophyceae</taxon>
        <taxon>Isochrysidales</taxon>
        <taxon>Noelaerhabdaceae</taxon>
        <taxon>Emiliania</taxon>
    </lineage>
</organism>
<dbReference type="PaxDb" id="2903-EOD29896"/>
<keyword evidence="3" id="KW-0786">Thiamine pyrophosphate</keyword>
<dbReference type="InterPro" id="IPR012001">
    <property type="entry name" value="Thiamin_PyroP_enz_TPP-bd_dom"/>
</dbReference>
<keyword evidence="7" id="KW-1185">Reference proteome</keyword>
<dbReference type="HOGENOM" id="CLU_472106_0_0_1"/>
<dbReference type="GeneID" id="17275169"/>
<dbReference type="Gene3D" id="3.40.50.1220">
    <property type="entry name" value="TPP-binding domain"/>
    <property type="match status" value="1"/>
</dbReference>